<sequence length="209" mass="24455">MNIQNMGIIERKERERQEVRSLILEAAQQAFIEDGYEKASIRAIADRVEYSPATIYLYFKDKNEIFFAVHELGFEKLILEMSDAIEGIKNPLEKLRQQGYAYMKFALENPAMYDLMFIQNAPMEAIFDNEEWACGHRCFELICTIVQECIDNKLIKISGLELATMSIWSFMHGLVSLKIRNRFKMFPQEHIQQLMSASVEQMIELIQHD</sequence>
<dbReference type="Pfam" id="PF13305">
    <property type="entry name" value="TetR_C_33"/>
    <property type="match status" value="1"/>
</dbReference>
<dbReference type="InterPro" id="IPR001647">
    <property type="entry name" value="HTH_TetR"/>
</dbReference>
<comment type="caution">
    <text evidence="6">The sequence shown here is derived from an EMBL/GenBank/DDBJ whole genome shotgun (WGS) entry which is preliminary data.</text>
</comment>
<dbReference type="PANTHER" id="PTHR30055:SF212">
    <property type="entry name" value="TETR-FAMILY FAMILY TRANSCRIPTIONAL REGULATOR"/>
    <property type="match status" value="1"/>
</dbReference>
<evidence type="ECO:0000256" key="1">
    <source>
        <dbReference type="ARBA" id="ARBA00023015"/>
    </source>
</evidence>
<dbReference type="InterPro" id="IPR050109">
    <property type="entry name" value="HTH-type_TetR-like_transc_reg"/>
</dbReference>
<dbReference type="Gene3D" id="1.10.357.10">
    <property type="entry name" value="Tetracycline Repressor, domain 2"/>
    <property type="match status" value="1"/>
</dbReference>
<dbReference type="SUPFAM" id="SSF46689">
    <property type="entry name" value="Homeodomain-like"/>
    <property type="match status" value="1"/>
</dbReference>
<dbReference type="PRINTS" id="PR00455">
    <property type="entry name" value="HTHTETR"/>
</dbReference>
<evidence type="ECO:0000313" key="6">
    <source>
        <dbReference type="EMBL" id="MEA5256765.1"/>
    </source>
</evidence>
<dbReference type="RefSeq" id="WP_323246676.1">
    <property type="nucleotide sequence ID" value="NZ_JAYFUL010000002.1"/>
</dbReference>
<evidence type="ECO:0000256" key="3">
    <source>
        <dbReference type="ARBA" id="ARBA00023163"/>
    </source>
</evidence>
<dbReference type="EMBL" id="JAYFUL010000002">
    <property type="protein sequence ID" value="MEA5256765.1"/>
    <property type="molecule type" value="Genomic_DNA"/>
</dbReference>
<protein>
    <submittedName>
        <fullName evidence="6">TetR/AcrR family transcriptional regulator</fullName>
    </submittedName>
</protein>
<feature type="DNA-binding region" description="H-T-H motif" evidence="4">
    <location>
        <begin position="40"/>
        <end position="59"/>
    </location>
</feature>
<dbReference type="PROSITE" id="PS50977">
    <property type="entry name" value="HTH_TETR_2"/>
    <property type="match status" value="1"/>
</dbReference>
<keyword evidence="3" id="KW-0804">Transcription</keyword>
<keyword evidence="7" id="KW-1185">Reference proteome</keyword>
<keyword evidence="2 4" id="KW-0238">DNA-binding</keyword>
<name>A0ABU5QJ14_9BACT</name>
<dbReference type="Pfam" id="PF00440">
    <property type="entry name" value="TetR_N"/>
    <property type="match status" value="1"/>
</dbReference>
<dbReference type="InterPro" id="IPR036271">
    <property type="entry name" value="Tet_transcr_reg_TetR-rel_C_sf"/>
</dbReference>
<organism evidence="6 7">
    <name type="scientific">Arcicella aquatica</name>
    <dbReference type="NCBI Taxonomy" id="217141"/>
    <lineage>
        <taxon>Bacteria</taxon>
        <taxon>Pseudomonadati</taxon>
        <taxon>Bacteroidota</taxon>
        <taxon>Cytophagia</taxon>
        <taxon>Cytophagales</taxon>
        <taxon>Flectobacillaceae</taxon>
        <taxon>Arcicella</taxon>
    </lineage>
</organism>
<evidence type="ECO:0000259" key="5">
    <source>
        <dbReference type="PROSITE" id="PS50977"/>
    </source>
</evidence>
<evidence type="ECO:0000256" key="2">
    <source>
        <dbReference type="ARBA" id="ARBA00023125"/>
    </source>
</evidence>
<reference evidence="6 7" key="1">
    <citation type="submission" date="2023-12" db="EMBL/GenBank/DDBJ databases">
        <title>Novel species of the genus Arcicella isolated from rivers.</title>
        <authorList>
            <person name="Lu H."/>
        </authorList>
    </citation>
    <scope>NUCLEOTIDE SEQUENCE [LARGE SCALE GENOMIC DNA]</scope>
    <source>
        <strain evidence="6 7">LMG 21963</strain>
    </source>
</reference>
<dbReference type="Proteomes" id="UP001304671">
    <property type="component" value="Unassembled WGS sequence"/>
</dbReference>
<evidence type="ECO:0000313" key="7">
    <source>
        <dbReference type="Proteomes" id="UP001304671"/>
    </source>
</evidence>
<keyword evidence="1" id="KW-0805">Transcription regulation</keyword>
<dbReference type="InterPro" id="IPR025996">
    <property type="entry name" value="MT1864/Rv1816-like_C"/>
</dbReference>
<evidence type="ECO:0000256" key="4">
    <source>
        <dbReference type="PROSITE-ProRule" id="PRU00335"/>
    </source>
</evidence>
<dbReference type="SUPFAM" id="SSF48498">
    <property type="entry name" value="Tetracyclin repressor-like, C-terminal domain"/>
    <property type="match status" value="1"/>
</dbReference>
<dbReference type="PANTHER" id="PTHR30055">
    <property type="entry name" value="HTH-TYPE TRANSCRIPTIONAL REGULATOR RUTR"/>
    <property type="match status" value="1"/>
</dbReference>
<dbReference type="InterPro" id="IPR009057">
    <property type="entry name" value="Homeodomain-like_sf"/>
</dbReference>
<proteinExistence type="predicted"/>
<gene>
    <name evidence="6" type="ORF">VB264_03145</name>
</gene>
<feature type="domain" description="HTH tetR-type" evidence="5">
    <location>
        <begin position="17"/>
        <end position="77"/>
    </location>
</feature>
<accession>A0ABU5QJ14</accession>